<evidence type="ECO:0000256" key="5">
    <source>
        <dbReference type="ARBA" id="ARBA00022989"/>
    </source>
</evidence>
<feature type="transmembrane region" description="Helical" evidence="7">
    <location>
        <begin position="345"/>
        <end position="371"/>
    </location>
</feature>
<keyword evidence="3" id="KW-1003">Cell membrane</keyword>
<dbReference type="GO" id="GO:0005886">
    <property type="term" value="C:plasma membrane"/>
    <property type="evidence" value="ECO:0007669"/>
    <property type="project" value="UniProtKB-SubCell"/>
</dbReference>
<keyword evidence="5 7" id="KW-1133">Transmembrane helix</keyword>
<dbReference type="Gene3D" id="1.20.1630.10">
    <property type="entry name" value="Formate dehydrogenase/DMSO reductase domain"/>
    <property type="match status" value="1"/>
</dbReference>
<feature type="transmembrane region" description="Helical" evidence="7">
    <location>
        <begin position="87"/>
        <end position="106"/>
    </location>
</feature>
<dbReference type="PANTHER" id="PTHR34856:SF2">
    <property type="entry name" value="PROTEIN NRFD"/>
    <property type="match status" value="1"/>
</dbReference>
<feature type="transmembrane region" description="Helical" evidence="7">
    <location>
        <begin position="198"/>
        <end position="219"/>
    </location>
</feature>
<comment type="caution">
    <text evidence="8">The sequence shown here is derived from an EMBL/GenBank/DDBJ whole genome shotgun (WGS) entry which is preliminary data.</text>
</comment>
<name>A0A0W1JLF1_DESHA</name>
<accession>A0A0W1JLF1</accession>
<sequence length="395" mass="42534">MSEKAEKQFYTKPVFILFALLTAVGLVCWYLQLTKGLQLTNLNNFATWGLYIIGFMIFTGIAAGSLIFASSAYLFQGMAEYKPYTRVAAFVGAIGSVVAAGLFIIVDIGNPERAWYMITSGNISSPMFWDSLILGAYVVIGIFFTRQLMLVNEGQKEEKSLKTISVITFIAGLMVMVTSFVFALQVARPLWNNPVEPVSFLAAALVAAFALLLIIFAVLNKSGYIDISSEQLAKIGKLAGIFLFFELFVVLGEAIIGLYAGAGEEAEIIHWMVLGEGAPFFWVELIAIILGLVLLFNKKPSTLVLGAVVAIFAIFMIKYNLLQAQLLNPLITYAGPPGYGEGEGVYLPSLIEIGVSVGIIAMGGLLVMIGLDKLNLGKKAKESAGKVLGGTTAKA</sequence>
<evidence type="ECO:0000256" key="1">
    <source>
        <dbReference type="ARBA" id="ARBA00004651"/>
    </source>
</evidence>
<dbReference type="RefSeq" id="WP_058491046.1">
    <property type="nucleotide sequence ID" value="NZ_LOCK01000015.1"/>
</dbReference>
<dbReference type="EMBL" id="LOCK01000015">
    <property type="protein sequence ID" value="KTE92432.1"/>
    <property type="molecule type" value="Genomic_DNA"/>
</dbReference>
<feature type="transmembrane region" description="Helical" evidence="7">
    <location>
        <begin position="12"/>
        <end position="32"/>
    </location>
</feature>
<keyword evidence="4 7" id="KW-0812">Transmembrane</keyword>
<protein>
    <submittedName>
        <fullName evidence="8">Oxidoreductase</fullName>
    </submittedName>
</protein>
<dbReference type="InterPro" id="IPR005614">
    <property type="entry name" value="NrfD-like"/>
</dbReference>
<evidence type="ECO:0000256" key="3">
    <source>
        <dbReference type="ARBA" id="ARBA00022475"/>
    </source>
</evidence>
<evidence type="ECO:0000256" key="2">
    <source>
        <dbReference type="ARBA" id="ARBA00008929"/>
    </source>
</evidence>
<dbReference type="PANTHER" id="PTHR34856">
    <property type="entry name" value="PROTEIN NRFD"/>
    <property type="match status" value="1"/>
</dbReference>
<comment type="similarity">
    <text evidence="2">Belongs to the NrfD family.</text>
</comment>
<dbReference type="InterPro" id="IPR052049">
    <property type="entry name" value="Electron_transfer_protein"/>
</dbReference>
<dbReference type="Pfam" id="PF03916">
    <property type="entry name" value="NrfD"/>
    <property type="match status" value="1"/>
</dbReference>
<feature type="transmembrane region" description="Helical" evidence="7">
    <location>
        <begin position="303"/>
        <end position="321"/>
    </location>
</feature>
<feature type="transmembrane region" description="Helical" evidence="7">
    <location>
        <begin position="240"/>
        <end position="262"/>
    </location>
</feature>
<evidence type="ECO:0000313" key="8">
    <source>
        <dbReference type="EMBL" id="KTE92432.1"/>
    </source>
</evidence>
<organism evidence="8 9">
    <name type="scientific">Desulfitobacterium hafniense</name>
    <name type="common">Desulfitobacterium frappieri</name>
    <dbReference type="NCBI Taxonomy" id="49338"/>
    <lineage>
        <taxon>Bacteria</taxon>
        <taxon>Bacillati</taxon>
        <taxon>Bacillota</taxon>
        <taxon>Clostridia</taxon>
        <taxon>Eubacteriales</taxon>
        <taxon>Desulfitobacteriaceae</taxon>
        <taxon>Desulfitobacterium</taxon>
    </lineage>
</organism>
<feature type="transmembrane region" description="Helical" evidence="7">
    <location>
        <begin position="126"/>
        <end position="145"/>
    </location>
</feature>
<comment type="subcellular location">
    <subcellularLocation>
        <location evidence="1">Cell membrane</location>
        <topology evidence="1">Multi-pass membrane protein</topology>
    </subcellularLocation>
</comment>
<dbReference type="OrthoDB" id="9768846at2"/>
<evidence type="ECO:0000256" key="7">
    <source>
        <dbReference type="SAM" id="Phobius"/>
    </source>
</evidence>
<dbReference type="AlphaFoldDB" id="A0A0W1JLF1"/>
<feature type="transmembrane region" description="Helical" evidence="7">
    <location>
        <begin position="166"/>
        <end position="186"/>
    </location>
</feature>
<gene>
    <name evidence="8" type="ORF">AT727_19810</name>
</gene>
<proteinExistence type="inferred from homology"/>
<feature type="transmembrane region" description="Helical" evidence="7">
    <location>
        <begin position="52"/>
        <end position="75"/>
    </location>
</feature>
<keyword evidence="6 7" id="KW-0472">Membrane</keyword>
<evidence type="ECO:0000256" key="4">
    <source>
        <dbReference type="ARBA" id="ARBA00022692"/>
    </source>
</evidence>
<evidence type="ECO:0000256" key="6">
    <source>
        <dbReference type="ARBA" id="ARBA00023136"/>
    </source>
</evidence>
<feature type="transmembrane region" description="Helical" evidence="7">
    <location>
        <begin position="268"/>
        <end position="296"/>
    </location>
</feature>
<reference evidence="8 9" key="1">
    <citation type="submission" date="2015-12" db="EMBL/GenBank/DDBJ databases">
        <title>Draft Genome Sequence of Desulfitobacterium hafniense Strain DH, a Sulfate-reducing Bacterium Isolated from Paddy Soils.</title>
        <authorList>
            <person name="Bao P."/>
            <person name="Zhang X."/>
            <person name="Li G."/>
        </authorList>
    </citation>
    <scope>NUCLEOTIDE SEQUENCE [LARGE SCALE GENOMIC DNA]</scope>
    <source>
        <strain evidence="8 9">DH</strain>
    </source>
</reference>
<evidence type="ECO:0000313" key="9">
    <source>
        <dbReference type="Proteomes" id="UP000054623"/>
    </source>
</evidence>
<dbReference type="Proteomes" id="UP000054623">
    <property type="component" value="Unassembled WGS sequence"/>
</dbReference>